<dbReference type="RefSeq" id="WP_344243758.1">
    <property type="nucleotide sequence ID" value="NZ_BAAAHH010000025.1"/>
</dbReference>
<evidence type="ECO:0000256" key="1">
    <source>
        <dbReference type="SAM" id="MobiDB-lite"/>
    </source>
</evidence>
<dbReference type="InterPro" id="IPR032350">
    <property type="entry name" value="Nbr1_FW"/>
</dbReference>
<feature type="region of interest" description="Disordered" evidence="1">
    <location>
        <begin position="154"/>
        <end position="183"/>
    </location>
</feature>
<feature type="compositionally biased region" description="Low complexity" evidence="1">
    <location>
        <begin position="128"/>
        <end position="139"/>
    </location>
</feature>
<evidence type="ECO:0000259" key="3">
    <source>
        <dbReference type="Pfam" id="PF16158"/>
    </source>
</evidence>
<dbReference type="PANTHER" id="PTHR20930:SF0">
    <property type="entry name" value="PROTEIN ILRUN"/>
    <property type="match status" value="1"/>
</dbReference>
<keyword evidence="5" id="KW-1185">Reference proteome</keyword>
<name>A0ABP4CA88_9ACTN</name>
<feature type="region of interest" description="Disordered" evidence="1">
    <location>
        <begin position="216"/>
        <end position="251"/>
    </location>
</feature>
<keyword evidence="2" id="KW-0472">Membrane</keyword>
<dbReference type="InterPro" id="IPR013783">
    <property type="entry name" value="Ig-like_fold"/>
</dbReference>
<organism evidence="4 5">
    <name type="scientific">Actinocorallia libanotica</name>
    <dbReference type="NCBI Taxonomy" id="46162"/>
    <lineage>
        <taxon>Bacteria</taxon>
        <taxon>Bacillati</taxon>
        <taxon>Actinomycetota</taxon>
        <taxon>Actinomycetes</taxon>
        <taxon>Streptosporangiales</taxon>
        <taxon>Thermomonosporaceae</taxon>
        <taxon>Actinocorallia</taxon>
    </lineage>
</organism>
<accession>A0ABP4CA88</accession>
<gene>
    <name evidence="4" type="ORF">GCM10009550_53820</name>
</gene>
<dbReference type="Gene3D" id="2.60.40.10">
    <property type="entry name" value="Immunoglobulins"/>
    <property type="match status" value="1"/>
</dbReference>
<reference evidence="5" key="1">
    <citation type="journal article" date="2019" name="Int. J. Syst. Evol. Microbiol.">
        <title>The Global Catalogue of Microorganisms (GCM) 10K type strain sequencing project: providing services to taxonomists for standard genome sequencing and annotation.</title>
        <authorList>
            <consortium name="The Broad Institute Genomics Platform"/>
            <consortium name="The Broad Institute Genome Sequencing Center for Infectious Disease"/>
            <person name="Wu L."/>
            <person name="Ma J."/>
        </authorList>
    </citation>
    <scope>NUCLEOTIDE SEQUENCE [LARGE SCALE GENOMIC DNA]</scope>
    <source>
        <strain evidence="5">JCM 10696</strain>
    </source>
</reference>
<evidence type="ECO:0000256" key="2">
    <source>
        <dbReference type="SAM" id="Phobius"/>
    </source>
</evidence>
<evidence type="ECO:0000313" key="4">
    <source>
        <dbReference type="EMBL" id="GAA0961346.1"/>
    </source>
</evidence>
<keyword evidence="2" id="KW-1133">Transmembrane helix</keyword>
<comment type="caution">
    <text evidence="4">The sequence shown here is derived from an EMBL/GenBank/DDBJ whole genome shotgun (WGS) entry which is preliminary data.</text>
</comment>
<dbReference type="CDD" id="cd14947">
    <property type="entry name" value="NBR1_like"/>
    <property type="match status" value="1"/>
</dbReference>
<feature type="region of interest" description="Disordered" evidence="1">
    <location>
        <begin position="27"/>
        <end position="47"/>
    </location>
</feature>
<dbReference type="PANTHER" id="PTHR20930">
    <property type="entry name" value="OVARIAN CARCINOMA ANTIGEN CA125-RELATED"/>
    <property type="match status" value="1"/>
</dbReference>
<feature type="transmembrane region" description="Helical" evidence="2">
    <location>
        <begin position="195"/>
        <end position="214"/>
    </location>
</feature>
<feature type="region of interest" description="Disordered" evidence="1">
    <location>
        <begin position="84"/>
        <end position="142"/>
    </location>
</feature>
<dbReference type="Pfam" id="PF16158">
    <property type="entry name" value="N_BRCA1_IG"/>
    <property type="match status" value="1"/>
</dbReference>
<proteinExistence type="predicted"/>
<sequence>MDDRRARAEAIEDFAEVLRELRKSVGDPSFREMSGRSGAISHTTLHEATKGNRLPSWETTVEFVKVCGADPDTYRERWEKANRTVRSAGAGLPAARADAPTARADAPTARADAPADRADAPADPPSEGPAASAAGAAEAHAAERHTVHLALSAQAPRPNGETLVSAPPPPVEAADDVQPAPAPGRRRRFRLARPVVAALAVKAVGAGAVAGIIADRGTGPDERDPAGGPSTAALTPGDCPVRPTNPAAAPPAHEGDAAAFLGDVTLPDCTRVGTGATVTKAWRLKNVGTVPWKGYSLRLLDFPQQADQCQTISHVPIENTPPGEAVEVRVEVTTPRKPGFCYVRFKMVDASGGIAFPGNRPINFQIIVAER</sequence>
<feature type="domain" description="Nbr1 FW" evidence="3">
    <location>
        <begin position="265"/>
        <end position="353"/>
    </location>
</feature>
<dbReference type="Proteomes" id="UP001500665">
    <property type="component" value="Unassembled WGS sequence"/>
</dbReference>
<dbReference type="EMBL" id="BAAAHH010000025">
    <property type="protein sequence ID" value="GAA0961346.1"/>
    <property type="molecule type" value="Genomic_DNA"/>
</dbReference>
<protein>
    <recommendedName>
        <fullName evidence="3">Nbr1 FW domain-containing protein</fullName>
    </recommendedName>
</protein>
<keyword evidence="2" id="KW-0812">Transmembrane</keyword>
<feature type="compositionally biased region" description="Low complexity" evidence="1">
    <location>
        <begin position="93"/>
        <end position="112"/>
    </location>
</feature>
<evidence type="ECO:0000313" key="5">
    <source>
        <dbReference type="Proteomes" id="UP001500665"/>
    </source>
</evidence>